<keyword evidence="10" id="KW-1185">Reference proteome</keyword>
<dbReference type="PROSITE" id="PS51201">
    <property type="entry name" value="RCK_N"/>
    <property type="match status" value="1"/>
</dbReference>
<evidence type="ECO:0000256" key="4">
    <source>
        <dbReference type="ARBA" id="ARBA00022958"/>
    </source>
</evidence>
<evidence type="ECO:0000256" key="1">
    <source>
        <dbReference type="ARBA" id="ARBA00003660"/>
    </source>
</evidence>
<dbReference type="AlphaFoldDB" id="A0A1I6H5I3"/>
<dbReference type="InterPro" id="IPR050721">
    <property type="entry name" value="Trk_Ktr_HKT_K-transport"/>
</dbReference>
<keyword evidence="2" id="KW-0813">Transport</keyword>
<dbReference type="InterPro" id="IPR036721">
    <property type="entry name" value="RCK_C_sf"/>
</dbReference>
<dbReference type="RefSeq" id="WP_092922590.1">
    <property type="nucleotide sequence ID" value="NZ_FOYN01000003.1"/>
</dbReference>
<accession>A0A1I6H5I3</accession>
<dbReference type="Pfam" id="PF02254">
    <property type="entry name" value="TrkA_N"/>
    <property type="match status" value="1"/>
</dbReference>
<dbReference type="InterPro" id="IPR006036">
    <property type="entry name" value="K_uptake_TrkA"/>
</dbReference>
<evidence type="ECO:0000256" key="3">
    <source>
        <dbReference type="ARBA" id="ARBA00022538"/>
    </source>
</evidence>
<evidence type="ECO:0000259" key="8">
    <source>
        <dbReference type="PROSITE" id="PS51202"/>
    </source>
</evidence>
<dbReference type="Pfam" id="PF02080">
    <property type="entry name" value="TrkA_C"/>
    <property type="match status" value="1"/>
</dbReference>
<keyword evidence="3" id="KW-0633">Potassium transport</keyword>
<name>A0A1I6H5I3_HALSD</name>
<dbReference type="EMBL" id="FOYN01000003">
    <property type="protein sequence ID" value="SFR49698.1"/>
    <property type="molecule type" value="Genomic_DNA"/>
</dbReference>
<evidence type="ECO:0000313" key="9">
    <source>
        <dbReference type="EMBL" id="SFR49698.1"/>
    </source>
</evidence>
<gene>
    <name evidence="9" type="ORF">SAMN04487937_2471</name>
</gene>
<evidence type="ECO:0000313" key="10">
    <source>
        <dbReference type="Proteomes" id="UP000198932"/>
    </source>
</evidence>
<dbReference type="OrthoDB" id="169192at2157"/>
<dbReference type="Proteomes" id="UP000198932">
    <property type="component" value="Unassembled WGS sequence"/>
</dbReference>
<dbReference type="InterPro" id="IPR003148">
    <property type="entry name" value="RCK_N"/>
</dbReference>
<dbReference type="PANTHER" id="PTHR43833:SF5">
    <property type="entry name" value="TRK SYSTEM POTASSIUM UPTAKE PROTEIN TRKA"/>
    <property type="match status" value="1"/>
</dbReference>
<dbReference type="PANTHER" id="PTHR43833">
    <property type="entry name" value="POTASSIUM CHANNEL PROTEIN 2-RELATED-RELATED"/>
    <property type="match status" value="1"/>
</dbReference>
<dbReference type="STRING" id="35743.SAMN04487937_2471"/>
<protein>
    <submittedName>
        <fullName evidence="9">Trk system potassium uptake protein TrkA</fullName>
    </submittedName>
</protein>
<dbReference type="GO" id="GO:0005886">
    <property type="term" value="C:plasma membrane"/>
    <property type="evidence" value="ECO:0007669"/>
    <property type="project" value="InterPro"/>
</dbReference>
<dbReference type="GO" id="GO:0015079">
    <property type="term" value="F:potassium ion transmembrane transporter activity"/>
    <property type="evidence" value="ECO:0007669"/>
    <property type="project" value="InterPro"/>
</dbReference>
<feature type="domain" description="RCK N-terminal" evidence="7">
    <location>
        <begin position="4"/>
        <end position="119"/>
    </location>
</feature>
<proteinExistence type="predicted"/>
<dbReference type="InterPro" id="IPR036291">
    <property type="entry name" value="NAD(P)-bd_dom_sf"/>
</dbReference>
<comment type="function">
    <text evidence="1">Part of a potassium transport system.</text>
</comment>
<feature type="domain" description="RCK C-terminal" evidence="8">
    <location>
        <begin position="138"/>
        <end position="217"/>
    </location>
</feature>
<dbReference type="PRINTS" id="PR00335">
    <property type="entry name" value="KUPTAKETRKA"/>
</dbReference>
<evidence type="ECO:0000259" key="7">
    <source>
        <dbReference type="PROSITE" id="PS51201"/>
    </source>
</evidence>
<dbReference type="SUPFAM" id="SSF51735">
    <property type="entry name" value="NAD(P)-binding Rossmann-fold domains"/>
    <property type="match status" value="1"/>
</dbReference>
<dbReference type="InterPro" id="IPR006037">
    <property type="entry name" value="RCK_C"/>
</dbReference>
<organism evidence="9 10">
    <name type="scientific">Halorubrum sodomense</name>
    <dbReference type="NCBI Taxonomy" id="35743"/>
    <lineage>
        <taxon>Archaea</taxon>
        <taxon>Methanobacteriati</taxon>
        <taxon>Methanobacteriota</taxon>
        <taxon>Stenosarchaea group</taxon>
        <taxon>Halobacteria</taxon>
        <taxon>Halobacteriales</taxon>
        <taxon>Haloferacaceae</taxon>
        <taxon>Halorubrum</taxon>
    </lineage>
</organism>
<evidence type="ECO:0000256" key="6">
    <source>
        <dbReference type="ARBA" id="ARBA00023065"/>
    </source>
</evidence>
<dbReference type="Gene3D" id="3.30.70.1450">
    <property type="entry name" value="Regulator of K+ conductance, C-terminal domain"/>
    <property type="match status" value="1"/>
</dbReference>
<keyword evidence="6" id="KW-0406">Ion transport</keyword>
<dbReference type="PROSITE" id="PS51202">
    <property type="entry name" value="RCK_C"/>
    <property type="match status" value="1"/>
</dbReference>
<reference evidence="10" key="1">
    <citation type="submission" date="2016-10" db="EMBL/GenBank/DDBJ databases">
        <authorList>
            <person name="Varghese N."/>
            <person name="Submissions S."/>
        </authorList>
    </citation>
    <scope>NUCLEOTIDE SEQUENCE [LARGE SCALE GENOMIC DNA]</scope>
    <source>
        <strain evidence="10">RD 26</strain>
    </source>
</reference>
<evidence type="ECO:0000256" key="5">
    <source>
        <dbReference type="ARBA" id="ARBA00023027"/>
    </source>
</evidence>
<dbReference type="Gene3D" id="3.40.50.720">
    <property type="entry name" value="NAD(P)-binding Rossmann-like Domain"/>
    <property type="match status" value="1"/>
</dbReference>
<keyword evidence="4" id="KW-0630">Potassium</keyword>
<sequence length="217" mass="23307">MTRTKRFVIAGGGRVGLRTAENLTEQGHEVLLIEVDEERVEELADAYLGPVIRGDATRQSILRQADLGDADAIAALTDDTETNTEICLTAHYLEPSIRTLARSETATEPDHDEVVDATLLPQSLGGDHAADMLTGEGIRTLVYPTADLDIIEVTVAESAPVAGRRLDDVALPAGSLLISTADRETLAGPETMLEASERYILAVESDVVDEVINLFRG</sequence>
<evidence type="ECO:0000256" key="2">
    <source>
        <dbReference type="ARBA" id="ARBA00022448"/>
    </source>
</evidence>
<keyword evidence="5" id="KW-0520">NAD</keyword>